<accession>A0AAE4FT24</accession>
<comment type="similarity">
    <text evidence="1">Belongs to the metallo-dependent hydrolases superfamily. NagA family.</text>
</comment>
<dbReference type="GO" id="GO:0046872">
    <property type="term" value="F:metal ion binding"/>
    <property type="evidence" value="ECO:0007669"/>
    <property type="project" value="UniProtKB-KW"/>
</dbReference>
<dbReference type="GO" id="GO:0006046">
    <property type="term" value="P:N-acetylglucosamine catabolic process"/>
    <property type="evidence" value="ECO:0007669"/>
    <property type="project" value="TreeGrafter"/>
</dbReference>
<dbReference type="Proteomes" id="UP001268256">
    <property type="component" value="Unassembled WGS sequence"/>
</dbReference>
<reference evidence="7" key="1">
    <citation type="submission" date="2023-07" db="EMBL/GenBank/DDBJ databases">
        <authorList>
            <person name="Luz R."/>
            <person name="Cordeiro R."/>
            <person name="Fonseca A."/>
            <person name="Goncalves V."/>
        </authorList>
    </citation>
    <scope>NUCLEOTIDE SEQUENCE [LARGE SCALE GENOMIC DNA]</scope>
    <source>
        <strain evidence="7">BACA0444</strain>
    </source>
</reference>
<evidence type="ECO:0000259" key="5">
    <source>
        <dbReference type="Pfam" id="PF01979"/>
    </source>
</evidence>
<keyword evidence="2" id="KW-0479">Metal-binding</keyword>
<dbReference type="PANTHER" id="PTHR11113:SF14">
    <property type="entry name" value="N-ACETYLGLUCOSAMINE-6-PHOSPHATE DEACETYLASE"/>
    <property type="match status" value="1"/>
</dbReference>
<dbReference type="Pfam" id="PF01979">
    <property type="entry name" value="Amidohydro_1"/>
    <property type="match status" value="1"/>
</dbReference>
<organism evidence="6 7">
    <name type="scientific">Pseudocalidococcus azoricus BACA0444</name>
    <dbReference type="NCBI Taxonomy" id="2918990"/>
    <lineage>
        <taxon>Bacteria</taxon>
        <taxon>Bacillati</taxon>
        <taxon>Cyanobacteriota</taxon>
        <taxon>Cyanophyceae</taxon>
        <taxon>Acaryochloridales</taxon>
        <taxon>Thermosynechococcaceae</taxon>
        <taxon>Pseudocalidococcus</taxon>
        <taxon>Pseudocalidococcus azoricus</taxon>
    </lineage>
</organism>
<dbReference type="EC" id="3.5.1.25" evidence="6"/>
<name>A0AAE4FT24_9CYAN</name>
<dbReference type="InterPro" id="IPR003764">
    <property type="entry name" value="GlcNAc_6-P_deAcase"/>
</dbReference>
<dbReference type="AlphaFoldDB" id="A0AAE4FT24"/>
<feature type="compositionally biased region" description="Low complexity" evidence="4">
    <location>
        <begin position="10"/>
        <end position="24"/>
    </location>
</feature>
<keyword evidence="3 6" id="KW-0378">Hydrolase</keyword>
<dbReference type="InterPro" id="IPR006680">
    <property type="entry name" value="Amidohydro-rel"/>
</dbReference>
<dbReference type="SUPFAM" id="SSF51556">
    <property type="entry name" value="Metallo-dependent hydrolases"/>
    <property type="match status" value="1"/>
</dbReference>
<feature type="region of interest" description="Disordered" evidence="4">
    <location>
        <begin position="1"/>
        <end position="34"/>
    </location>
</feature>
<sequence length="428" mass="46546">MAAKRKGFKQSLPQTTPTLTTPTPELSPPTPATAQQSWPTFWIEQVNLVGFRGPQQLLSDSQGCVAAIAPQAETVDWPADYRVKFSGDYLSLPGLDLQINGVLGLPFPEVRGDEVGRFRLEQAGRFLAEAGVDSFLPTIVTCPVQQIRVALGVFAQFLDKPDAGAKILGIHLEGPFLNPERRGAHPQQHLLPLTIENVKRVLGDYSSVVKLITLAPELDETGQVIPYLRDLGITVSLGHSQATASQAQTAFDQGVTMLTHAFNAMPGLHHRQPGPLGAAIADPRVSYGLIADGQHVDPLMLEMLIHTDRPEKRGTFLVSDALAPLGLGDGVYPWDQREITVTNGTARLGDGTLAGTTLPLFRGVQNLVKWGICSPDEAIRLATNAPRDAMSLPGLEVGYPLNRLVAWDYEPESRHLNWEYFGLPDLIM</sequence>
<evidence type="ECO:0000256" key="2">
    <source>
        <dbReference type="ARBA" id="ARBA00022723"/>
    </source>
</evidence>
<dbReference type="Gene3D" id="3.20.20.140">
    <property type="entry name" value="Metal-dependent hydrolases"/>
    <property type="match status" value="1"/>
</dbReference>
<evidence type="ECO:0000256" key="4">
    <source>
        <dbReference type="SAM" id="MobiDB-lite"/>
    </source>
</evidence>
<keyword evidence="7" id="KW-1185">Reference proteome</keyword>
<protein>
    <submittedName>
        <fullName evidence="6">N-acetylglucosamine-6-phosphate deacetylase</fullName>
        <ecNumber evidence="6">3.5.1.25</ecNumber>
    </submittedName>
</protein>
<dbReference type="PANTHER" id="PTHR11113">
    <property type="entry name" value="N-ACETYLGLUCOSAMINE-6-PHOSPHATE DEACETYLASE"/>
    <property type="match status" value="1"/>
</dbReference>
<dbReference type="EMBL" id="JAVMIP010000010">
    <property type="protein sequence ID" value="MDS3861308.1"/>
    <property type="molecule type" value="Genomic_DNA"/>
</dbReference>
<evidence type="ECO:0000256" key="1">
    <source>
        <dbReference type="ARBA" id="ARBA00010716"/>
    </source>
</evidence>
<dbReference type="GO" id="GO:0008448">
    <property type="term" value="F:N-acetylglucosamine-6-phosphate deacetylase activity"/>
    <property type="evidence" value="ECO:0007669"/>
    <property type="project" value="UniProtKB-EC"/>
</dbReference>
<evidence type="ECO:0000256" key="3">
    <source>
        <dbReference type="ARBA" id="ARBA00022801"/>
    </source>
</evidence>
<feature type="domain" description="Amidohydrolase-related" evidence="5">
    <location>
        <begin position="118"/>
        <end position="409"/>
    </location>
</feature>
<evidence type="ECO:0000313" key="7">
    <source>
        <dbReference type="Proteomes" id="UP001268256"/>
    </source>
</evidence>
<dbReference type="NCBIfam" id="TIGR00221">
    <property type="entry name" value="nagA"/>
    <property type="match status" value="1"/>
</dbReference>
<dbReference type="InterPro" id="IPR032466">
    <property type="entry name" value="Metal_Hydrolase"/>
</dbReference>
<proteinExistence type="inferred from homology"/>
<comment type="caution">
    <text evidence="6">The sequence shown here is derived from an EMBL/GenBank/DDBJ whole genome shotgun (WGS) entry which is preliminary data.</text>
</comment>
<evidence type="ECO:0000313" key="6">
    <source>
        <dbReference type="EMBL" id="MDS3861308.1"/>
    </source>
</evidence>
<gene>
    <name evidence="6" type="primary">nagA</name>
    <name evidence="6" type="ORF">RIF25_10865</name>
</gene>
<dbReference type="CDD" id="cd00854">
    <property type="entry name" value="NagA"/>
    <property type="match status" value="1"/>
</dbReference>
<dbReference type="RefSeq" id="WP_322878550.1">
    <property type="nucleotide sequence ID" value="NZ_JAVMIP010000010.1"/>
</dbReference>